<sequence length="84" mass="9246">MPFGRKLQTLTVTDKLDIANPDAIGQFVNHLFPNIQAQMYSVVDPVVGWDAVLESGWRMPKNQEGRTGPRGKQAGTAKEVGHMP</sequence>
<evidence type="ECO:0000313" key="2">
    <source>
        <dbReference type="EMBL" id="OBZ65842.1"/>
    </source>
</evidence>
<reference evidence="2 3" key="1">
    <citation type="submission" date="2016-03" db="EMBL/GenBank/DDBJ databases">
        <title>Whole genome sequencing of Grifola frondosa 9006-11.</title>
        <authorList>
            <person name="Min B."/>
            <person name="Park H."/>
            <person name="Kim J.-G."/>
            <person name="Cho H."/>
            <person name="Oh Y.-L."/>
            <person name="Kong W.-S."/>
            <person name="Choi I.-G."/>
        </authorList>
    </citation>
    <scope>NUCLEOTIDE SEQUENCE [LARGE SCALE GENOMIC DNA]</scope>
    <source>
        <strain evidence="2 3">9006-11</strain>
    </source>
</reference>
<name>A0A1C7LM49_GRIFR</name>
<feature type="region of interest" description="Disordered" evidence="1">
    <location>
        <begin position="59"/>
        <end position="84"/>
    </location>
</feature>
<comment type="caution">
    <text evidence="2">The sequence shown here is derived from an EMBL/GenBank/DDBJ whole genome shotgun (WGS) entry which is preliminary data.</text>
</comment>
<keyword evidence="3" id="KW-1185">Reference proteome</keyword>
<protein>
    <submittedName>
        <fullName evidence="2">Uncharacterized protein</fullName>
    </submittedName>
</protein>
<dbReference type="AlphaFoldDB" id="A0A1C7LM49"/>
<accession>A0A1C7LM49</accession>
<proteinExistence type="predicted"/>
<gene>
    <name evidence="2" type="ORF">A0H81_14086</name>
</gene>
<organism evidence="2 3">
    <name type="scientific">Grifola frondosa</name>
    <name type="common">Maitake</name>
    <name type="synonym">Polyporus frondosus</name>
    <dbReference type="NCBI Taxonomy" id="5627"/>
    <lineage>
        <taxon>Eukaryota</taxon>
        <taxon>Fungi</taxon>
        <taxon>Dikarya</taxon>
        <taxon>Basidiomycota</taxon>
        <taxon>Agaricomycotina</taxon>
        <taxon>Agaricomycetes</taxon>
        <taxon>Polyporales</taxon>
        <taxon>Grifolaceae</taxon>
        <taxon>Grifola</taxon>
    </lineage>
</organism>
<dbReference type="Proteomes" id="UP000092993">
    <property type="component" value="Unassembled WGS sequence"/>
</dbReference>
<evidence type="ECO:0000256" key="1">
    <source>
        <dbReference type="SAM" id="MobiDB-lite"/>
    </source>
</evidence>
<dbReference type="EMBL" id="LUGG01000038">
    <property type="protein sequence ID" value="OBZ65842.1"/>
    <property type="molecule type" value="Genomic_DNA"/>
</dbReference>
<evidence type="ECO:0000313" key="3">
    <source>
        <dbReference type="Proteomes" id="UP000092993"/>
    </source>
</evidence>